<dbReference type="PANTHER" id="PTHR46262:SF2">
    <property type="entry name" value="FORKHEAD BOX PROTEIN BINIOU"/>
    <property type="match status" value="1"/>
</dbReference>
<dbReference type="PROSITE" id="PS00657">
    <property type="entry name" value="FORK_HEAD_1"/>
    <property type="match status" value="1"/>
</dbReference>
<dbReference type="AlphaFoldDB" id="A0A4Y2H5B4"/>
<keyword evidence="2 4" id="KW-0238">DNA-binding</keyword>
<dbReference type="GO" id="GO:0001710">
    <property type="term" value="P:mesodermal cell fate commitment"/>
    <property type="evidence" value="ECO:0007669"/>
    <property type="project" value="UniProtKB-ARBA"/>
</dbReference>
<name>A0A4Y2H5B4_ARAVE</name>
<feature type="compositionally biased region" description="Polar residues" evidence="5">
    <location>
        <begin position="391"/>
        <end position="408"/>
    </location>
</feature>
<dbReference type="InterPro" id="IPR051770">
    <property type="entry name" value="Forkhead_box_regulator"/>
</dbReference>
<reference evidence="7 8" key="1">
    <citation type="journal article" date="2019" name="Sci. Rep.">
        <title>Orb-weaving spider Araneus ventricosus genome elucidates the spidroin gene catalogue.</title>
        <authorList>
            <person name="Kono N."/>
            <person name="Nakamura H."/>
            <person name="Ohtoshi R."/>
            <person name="Moran D.A.P."/>
            <person name="Shinohara A."/>
            <person name="Yoshida Y."/>
            <person name="Fujiwara M."/>
            <person name="Mori M."/>
            <person name="Tomita M."/>
            <person name="Arakawa K."/>
        </authorList>
    </citation>
    <scope>NUCLEOTIDE SEQUENCE [LARGE SCALE GENOMIC DNA]</scope>
</reference>
<proteinExistence type="predicted"/>
<evidence type="ECO:0000256" key="4">
    <source>
        <dbReference type="PROSITE-ProRule" id="PRU00089"/>
    </source>
</evidence>
<protein>
    <submittedName>
        <fullName evidence="7">Forkhead box protein F2</fullName>
    </submittedName>
</protein>
<evidence type="ECO:0000313" key="7">
    <source>
        <dbReference type="EMBL" id="GBM59948.1"/>
    </source>
</evidence>
<sequence length="423" mass="47448">MLEAVSDRSTRIESMSDIEDSDFLLRDMEFTPVSTTTVDTKGVYVDNSNAEAVVQSSLEPQPPQLPTSSSEELQETVHGSSRKNTSGLRRQEKPPYSYIALIVMAIQSSPSKRLTLNEIYQYLQGRFQFFRGQYQGWKNSVRHNLSLNDCFIKLPKGLGRPGKGHYWTVDPASQYMFEEGSFRRRPRGFRRRYQALKPYAQFYHSGGVNNFLGFDGISFPANNNGSCWLPNPGNYPPMSQQQYFPQESLPNANAWPSNAVPPHWPQNEHIFGDGGAMQNTQTTGKQISALADVQNYANTFANAMSTLATEIEDIALSKEQQDRSVPQVPVYPNQRPPNSSQFGQPEQVAQTGCNARQDWALQYSNLQSEVNGLLAPRPPNQTTEHAEPSPHLSQSNDVSPNPASAIPSSVSQYPWLVNRWTCF</sequence>
<feature type="DNA-binding region" description="Fork-head" evidence="4">
    <location>
        <begin position="93"/>
        <end position="187"/>
    </location>
</feature>
<organism evidence="7 8">
    <name type="scientific">Araneus ventricosus</name>
    <name type="common">Orbweaver spider</name>
    <name type="synonym">Epeira ventricosa</name>
    <dbReference type="NCBI Taxonomy" id="182803"/>
    <lineage>
        <taxon>Eukaryota</taxon>
        <taxon>Metazoa</taxon>
        <taxon>Ecdysozoa</taxon>
        <taxon>Arthropoda</taxon>
        <taxon>Chelicerata</taxon>
        <taxon>Arachnida</taxon>
        <taxon>Araneae</taxon>
        <taxon>Araneomorphae</taxon>
        <taxon>Entelegynae</taxon>
        <taxon>Araneoidea</taxon>
        <taxon>Araneidae</taxon>
        <taxon>Araneus</taxon>
    </lineage>
</organism>
<dbReference type="PANTHER" id="PTHR46262">
    <property type="entry name" value="FORKHEAD BOX PROTEIN BINIOU"/>
    <property type="match status" value="1"/>
</dbReference>
<dbReference type="GO" id="GO:0009887">
    <property type="term" value="P:animal organ morphogenesis"/>
    <property type="evidence" value="ECO:0007669"/>
    <property type="project" value="TreeGrafter"/>
</dbReference>
<evidence type="ECO:0000256" key="5">
    <source>
        <dbReference type="SAM" id="MobiDB-lite"/>
    </source>
</evidence>
<evidence type="ECO:0000256" key="1">
    <source>
        <dbReference type="ARBA" id="ARBA00004123"/>
    </source>
</evidence>
<evidence type="ECO:0000313" key="8">
    <source>
        <dbReference type="Proteomes" id="UP000499080"/>
    </source>
</evidence>
<dbReference type="SUPFAM" id="SSF46785">
    <property type="entry name" value="Winged helix' DNA-binding domain"/>
    <property type="match status" value="1"/>
</dbReference>
<dbReference type="InterPro" id="IPR001766">
    <property type="entry name" value="Fork_head_dom"/>
</dbReference>
<dbReference type="Gene3D" id="1.10.10.10">
    <property type="entry name" value="Winged helix-like DNA-binding domain superfamily/Winged helix DNA-binding domain"/>
    <property type="match status" value="1"/>
</dbReference>
<dbReference type="EMBL" id="BGPR01001707">
    <property type="protein sequence ID" value="GBM59948.1"/>
    <property type="molecule type" value="Genomic_DNA"/>
</dbReference>
<dbReference type="CDD" id="cd20020">
    <property type="entry name" value="FH_FOXF"/>
    <property type="match status" value="1"/>
</dbReference>
<dbReference type="GO" id="GO:0000981">
    <property type="term" value="F:DNA-binding transcription factor activity, RNA polymerase II-specific"/>
    <property type="evidence" value="ECO:0007669"/>
    <property type="project" value="TreeGrafter"/>
</dbReference>
<dbReference type="InterPro" id="IPR030456">
    <property type="entry name" value="TF_fork_head_CS_2"/>
</dbReference>
<dbReference type="OrthoDB" id="5954824at2759"/>
<dbReference type="PROSITE" id="PS00658">
    <property type="entry name" value="FORK_HEAD_2"/>
    <property type="match status" value="1"/>
</dbReference>
<dbReference type="GO" id="GO:0000978">
    <property type="term" value="F:RNA polymerase II cis-regulatory region sequence-specific DNA binding"/>
    <property type="evidence" value="ECO:0007669"/>
    <property type="project" value="TreeGrafter"/>
</dbReference>
<feature type="region of interest" description="Disordered" evidence="5">
    <location>
        <begin position="55"/>
        <end position="90"/>
    </location>
</feature>
<feature type="region of interest" description="Disordered" evidence="5">
    <location>
        <begin position="320"/>
        <end position="347"/>
    </location>
</feature>
<keyword evidence="8" id="KW-1185">Reference proteome</keyword>
<gene>
    <name evidence="7" type="primary">Foxf2</name>
    <name evidence="7" type="ORF">AVEN_4014_1</name>
</gene>
<keyword evidence="3 4" id="KW-0539">Nucleus</keyword>
<dbReference type="InterPro" id="IPR036388">
    <property type="entry name" value="WH-like_DNA-bd_sf"/>
</dbReference>
<feature type="compositionally biased region" description="Polar residues" evidence="5">
    <location>
        <begin position="336"/>
        <end position="347"/>
    </location>
</feature>
<dbReference type="SMART" id="SM00339">
    <property type="entry name" value="FH"/>
    <property type="match status" value="1"/>
</dbReference>
<dbReference type="Pfam" id="PF00250">
    <property type="entry name" value="Forkhead"/>
    <property type="match status" value="1"/>
</dbReference>
<comment type="caution">
    <text evidence="7">The sequence shown here is derived from an EMBL/GenBank/DDBJ whole genome shotgun (WGS) entry which is preliminary data.</text>
</comment>
<dbReference type="FunFam" id="1.10.10.10:FF:000071">
    <property type="entry name" value="Forkhead box F1"/>
    <property type="match status" value="1"/>
</dbReference>
<dbReference type="PRINTS" id="PR00053">
    <property type="entry name" value="FORKHEAD"/>
</dbReference>
<dbReference type="InterPro" id="IPR018122">
    <property type="entry name" value="TF_fork_head_CS_1"/>
</dbReference>
<comment type="subcellular location">
    <subcellularLocation>
        <location evidence="1 4">Nucleus</location>
    </subcellularLocation>
</comment>
<accession>A0A4Y2H5B4</accession>
<evidence type="ECO:0000256" key="2">
    <source>
        <dbReference type="ARBA" id="ARBA00023125"/>
    </source>
</evidence>
<feature type="domain" description="Fork-head" evidence="6">
    <location>
        <begin position="93"/>
        <end position="187"/>
    </location>
</feature>
<evidence type="ECO:0000256" key="3">
    <source>
        <dbReference type="ARBA" id="ARBA00023242"/>
    </source>
</evidence>
<feature type="compositionally biased region" description="Polar residues" evidence="5">
    <location>
        <begin position="77"/>
        <end position="88"/>
    </location>
</feature>
<evidence type="ECO:0000259" key="6">
    <source>
        <dbReference type="PROSITE" id="PS50039"/>
    </source>
</evidence>
<dbReference type="GO" id="GO:0005634">
    <property type="term" value="C:nucleus"/>
    <property type="evidence" value="ECO:0007669"/>
    <property type="project" value="UniProtKB-SubCell"/>
</dbReference>
<dbReference type="InterPro" id="IPR036390">
    <property type="entry name" value="WH_DNA-bd_sf"/>
</dbReference>
<feature type="region of interest" description="Disordered" evidence="5">
    <location>
        <begin position="371"/>
        <end position="408"/>
    </location>
</feature>
<dbReference type="Proteomes" id="UP000499080">
    <property type="component" value="Unassembled WGS sequence"/>
</dbReference>
<dbReference type="PROSITE" id="PS50039">
    <property type="entry name" value="FORK_HEAD_3"/>
    <property type="match status" value="1"/>
</dbReference>